<evidence type="ECO:0000256" key="2">
    <source>
        <dbReference type="SAM" id="Phobius"/>
    </source>
</evidence>
<dbReference type="Pfam" id="PF04964">
    <property type="entry name" value="Flp_Fap"/>
    <property type="match status" value="1"/>
</dbReference>
<evidence type="ECO:0000256" key="1">
    <source>
        <dbReference type="SAM" id="MobiDB-lite"/>
    </source>
</evidence>
<keyword evidence="2" id="KW-0472">Membrane</keyword>
<dbReference type="STRING" id="670.ACZ92_06785"/>
<gene>
    <name evidence="3" type="ORF">CA163_02315</name>
</gene>
<proteinExistence type="predicted"/>
<dbReference type="Proteomes" id="UP000214596">
    <property type="component" value="Unassembled WGS sequence"/>
</dbReference>
<feature type="compositionally biased region" description="Gly residues" evidence="1">
    <location>
        <begin position="80"/>
        <end position="94"/>
    </location>
</feature>
<accession>A0A227E920</accession>
<keyword evidence="2" id="KW-1133">Transmembrane helix</keyword>
<dbReference type="OrthoDB" id="5690605at2"/>
<feature type="region of interest" description="Disordered" evidence="1">
    <location>
        <begin position="72"/>
        <end position="94"/>
    </location>
</feature>
<keyword evidence="2" id="KW-0812">Transmembrane</keyword>
<protein>
    <submittedName>
        <fullName evidence="3">Flp family type IVb pilin</fullName>
    </submittedName>
</protein>
<organism evidence="3 4">
    <name type="scientific">Vibrio parahaemolyticus</name>
    <dbReference type="NCBI Taxonomy" id="670"/>
    <lineage>
        <taxon>Bacteria</taxon>
        <taxon>Pseudomonadati</taxon>
        <taxon>Pseudomonadota</taxon>
        <taxon>Gammaproteobacteria</taxon>
        <taxon>Vibrionales</taxon>
        <taxon>Vibrionaceae</taxon>
        <taxon>Vibrio</taxon>
    </lineage>
</organism>
<dbReference type="InterPro" id="IPR007047">
    <property type="entry name" value="Flp_Fap"/>
</dbReference>
<comment type="caution">
    <text evidence="3">The sequence shown here is derived from an EMBL/GenBank/DDBJ whole genome shotgun (WGS) entry which is preliminary data.</text>
</comment>
<reference evidence="3 4" key="1">
    <citation type="journal article" date="2017" name="Appl. Environ. Microbiol.">
        <title>Parallel evolution of two clades of a major Atlantic endemic Vibrio parahaemolyticus pathogen lineage by independent acquisition of related pathogenicity islands.</title>
        <authorList>
            <person name="Xu F."/>
            <person name="Gonzalez-Escalona N."/>
            <person name="Drees K.P."/>
            <person name="Sebra R.P."/>
            <person name="Cooper V.S."/>
            <person name="Jones S.H."/>
            <person name="Whistler C.A."/>
        </authorList>
    </citation>
    <scope>NUCLEOTIDE SEQUENCE [LARGE SCALE GENOMIC DNA]</scope>
    <source>
        <strain evidence="3 4">MAVP-3</strain>
    </source>
</reference>
<dbReference type="AlphaFoldDB" id="A0A227E920"/>
<evidence type="ECO:0000313" key="4">
    <source>
        <dbReference type="Proteomes" id="UP000214596"/>
    </source>
</evidence>
<sequence>MINSREIEVNMLLNINSKLRNIRNKFKSDKRGVTAVEYAIIAVAMSSIILFVFKDGTLKTTLNDAMGKISTSMDSANSAGGSGSKGGTADGKQG</sequence>
<feature type="transmembrane region" description="Helical" evidence="2">
    <location>
        <begin position="33"/>
        <end position="53"/>
    </location>
</feature>
<dbReference type="EMBL" id="NIXT01000061">
    <property type="protein sequence ID" value="OXE34437.1"/>
    <property type="molecule type" value="Genomic_DNA"/>
</dbReference>
<evidence type="ECO:0000313" key="3">
    <source>
        <dbReference type="EMBL" id="OXE34437.1"/>
    </source>
</evidence>
<name>A0A227E920_VIBPH</name>